<dbReference type="EMBL" id="CP007264">
    <property type="protein sequence ID" value="AHL22739.1"/>
    <property type="molecule type" value="Genomic_DNA"/>
</dbReference>
<gene>
    <name evidence="6" type="ORF">BD01_1122</name>
</gene>
<dbReference type="PROSITE" id="PS50893">
    <property type="entry name" value="ABC_TRANSPORTER_2"/>
    <property type="match status" value="1"/>
</dbReference>
<evidence type="ECO:0000313" key="7">
    <source>
        <dbReference type="Proteomes" id="UP000019434"/>
    </source>
</evidence>
<dbReference type="KEGG" id="tnu:BD01_1122"/>
<name>W8PL26_9EURY</name>
<comment type="similarity">
    <text evidence="1">Belongs to the ABC transporter superfamily.</text>
</comment>
<evidence type="ECO:0000256" key="4">
    <source>
        <dbReference type="ARBA" id="ARBA00022840"/>
    </source>
</evidence>
<evidence type="ECO:0000256" key="1">
    <source>
        <dbReference type="ARBA" id="ARBA00005417"/>
    </source>
</evidence>
<dbReference type="InterPro" id="IPR027417">
    <property type="entry name" value="P-loop_NTPase"/>
</dbReference>
<keyword evidence="4" id="KW-0067">ATP-binding</keyword>
<evidence type="ECO:0000256" key="2">
    <source>
        <dbReference type="ARBA" id="ARBA00022448"/>
    </source>
</evidence>
<dbReference type="InterPro" id="IPR003593">
    <property type="entry name" value="AAA+_ATPase"/>
</dbReference>
<dbReference type="OrthoDB" id="40048at2157"/>
<sequence length="295" mass="33183">MIVLENVRKAIRGKEVLRGVSLTVKPSEIHAYLGHNGAGKTTTFRLILGLLVPDSGRIEVLGVNPLKNPEVRARIGYLPEYDLLYPNLTVLDNLRRYALLKGVYDEDELGELLDFFELEEYADKKVSSLSSGTRRRVAIARAFLGSPEVLILDEPTRGLDPEWRLRFKRFLREYARKKDASIVFSTHILSDVDEVCDTVTVIREGRVLFSGSLGEFRKSAPAEEAVLVKVADVERAIAVLRERGYSPEVVNGYIALRNVEPSEVNALLVKAGLRVEEIKRTEPSLEEVYARLYEG</sequence>
<dbReference type="HOGENOM" id="CLU_000604_1_2_2"/>
<dbReference type="SUPFAM" id="SSF52540">
    <property type="entry name" value="P-loop containing nucleoside triphosphate hydrolases"/>
    <property type="match status" value="1"/>
</dbReference>
<dbReference type="AlphaFoldDB" id="W8PL26"/>
<feature type="domain" description="ABC transporter" evidence="5">
    <location>
        <begin position="2"/>
        <end position="229"/>
    </location>
</feature>
<dbReference type="PANTHER" id="PTHR42711">
    <property type="entry name" value="ABC TRANSPORTER ATP-BINDING PROTEIN"/>
    <property type="match status" value="1"/>
</dbReference>
<dbReference type="PANTHER" id="PTHR42711:SF5">
    <property type="entry name" value="ABC TRANSPORTER ATP-BINDING PROTEIN NATA"/>
    <property type="match status" value="1"/>
</dbReference>
<dbReference type="GO" id="GO:0005524">
    <property type="term" value="F:ATP binding"/>
    <property type="evidence" value="ECO:0007669"/>
    <property type="project" value="UniProtKB-KW"/>
</dbReference>
<keyword evidence="2" id="KW-0813">Transport</keyword>
<dbReference type="InterPro" id="IPR003439">
    <property type="entry name" value="ABC_transporter-like_ATP-bd"/>
</dbReference>
<keyword evidence="7" id="KW-1185">Reference proteome</keyword>
<dbReference type="SMART" id="SM00382">
    <property type="entry name" value="AAA"/>
    <property type="match status" value="1"/>
</dbReference>
<dbReference type="GO" id="GO:0016887">
    <property type="term" value="F:ATP hydrolysis activity"/>
    <property type="evidence" value="ECO:0007669"/>
    <property type="project" value="InterPro"/>
</dbReference>
<evidence type="ECO:0000259" key="5">
    <source>
        <dbReference type="PROSITE" id="PS50893"/>
    </source>
</evidence>
<dbReference type="RefSeq" id="WP_156927387.1">
    <property type="nucleotide sequence ID" value="NZ_CP007264.1"/>
</dbReference>
<dbReference type="Gene3D" id="3.40.50.300">
    <property type="entry name" value="P-loop containing nucleotide triphosphate hydrolases"/>
    <property type="match status" value="1"/>
</dbReference>
<reference evidence="6 7" key="1">
    <citation type="submission" date="2014-02" db="EMBL/GenBank/DDBJ databases">
        <title>Genome Sequence of an Hyperthermophilic Archaeon, Thermococcus nautili 30-1, producing viral vesicles.</title>
        <authorList>
            <person name="Oberto J."/>
            <person name="Gaudin M."/>
            <person name="Cossu M."/>
            <person name="Gorlas A."/>
            <person name="Slesarev A."/>
            <person name="Marguet E."/>
            <person name="Forterre P."/>
        </authorList>
    </citation>
    <scope>NUCLEOTIDE SEQUENCE [LARGE SCALE GENOMIC DNA]</scope>
    <source>
        <strain evidence="6 7">30-1</strain>
    </source>
</reference>
<dbReference type="Pfam" id="PF00005">
    <property type="entry name" value="ABC_tran"/>
    <property type="match status" value="1"/>
</dbReference>
<dbReference type="GeneID" id="24957370"/>
<accession>W8PL26</accession>
<organism evidence="6 7">
    <name type="scientific">Thermococcus nautili</name>
    <dbReference type="NCBI Taxonomy" id="195522"/>
    <lineage>
        <taxon>Archaea</taxon>
        <taxon>Methanobacteriati</taxon>
        <taxon>Methanobacteriota</taxon>
        <taxon>Thermococci</taxon>
        <taxon>Thermococcales</taxon>
        <taxon>Thermococcaceae</taxon>
        <taxon>Thermococcus</taxon>
    </lineage>
</organism>
<dbReference type="STRING" id="195522.BD01_1122"/>
<proteinExistence type="inferred from homology"/>
<evidence type="ECO:0000313" key="6">
    <source>
        <dbReference type="EMBL" id="AHL22739.1"/>
    </source>
</evidence>
<dbReference type="Proteomes" id="UP000019434">
    <property type="component" value="Chromosome"/>
</dbReference>
<protein>
    <submittedName>
        <fullName evidence="6">ABC-type multidrug transport system, ATPase component</fullName>
    </submittedName>
</protein>
<keyword evidence="3" id="KW-0547">Nucleotide-binding</keyword>
<evidence type="ECO:0000256" key="3">
    <source>
        <dbReference type="ARBA" id="ARBA00022741"/>
    </source>
</evidence>
<dbReference type="InterPro" id="IPR050763">
    <property type="entry name" value="ABC_transporter_ATP-binding"/>
</dbReference>
<dbReference type="CDD" id="cd03230">
    <property type="entry name" value="ABC_DR_subfamily_A"/>
    <property type="match status" value="1"/>
</dbReference>
<dbReference type="eggNOG" id="arCOG00194">
    <property type="taxonomic scope" value="Archaea"/>
</dbReference>